<feature type="region of interest" description="Disordered" evidence="6">
    <location>
        <begin position="231"/>
        <end position="296"/>
    </location>
</feature>
<evidence type="ECO:0000313" key="10">
    <source>
        <dbReference type="Proteomes" id="UP001501303"/>
    </source>
</evidence>
<evidence type="ECO:0000256" key="6">
    <source>
        <dbReference type="SAM" id="MobiDB-lite"/>
    </source>
</evidence>
<dbReference type="InterPro" id="IPR000064">
    <property type="entry name" value="NLP_P60_dom"/>
</dbReference>
<dbReference type="PANTHER" id="PTHR47359:SF3">
    <property type="entry name" value="NLP_P60 DOMAIN-CONTAINING PROTEIN-RELATED"/>
    <property type="match status" value="1"/>
</dbReference>
<name>A0ABP5AVK9_9ACTN</name>
<feature type="chain" id="PRO_5046414937" evidence="7">
    <location>
        <begin position="42"/>
        <end position="412"/>
    </location>
</feature>
<proteinExistence type="inferred from homology"/>
<dbReference type="RefSeq" id="WP_344262837.1">
    <property type="nucleotide sequence ID" value="NZ_BAAAMJ010000031.1"/>
</dbReference>
<dbReference type="InterPro" id="IPR051794">
    <property type="entry name" value="PG_Endopeptidase_C40"/>
</dbReference>
<evidence type="ECO:0000259" key="8">
    <source>
        <dbReference type="PROSITE" id="PS51935"/>
    </source>
</evidence>
<feature type="compositionally biased region" description="Basic and acidic residues" evidence="6">
    <location>
        <begin position="231"/>
        <end position="268"/>
    </location>
</feature>
<dbReference type="PROSITE" id="PS51935">
    <property type="entry name" value="NLPC_P60"/>
    <property type="match status" value="1"/>
</dbReference>
<protein>
    <submittedName>
        <fullName evidence="9">C40 family peptidase</fullName>
    </submittedName>
</protein>
<keyword evidence="7" id="KW-0732">Signal</keyword>
<evidence type="ECO:0000256" key="3">
    <source>
        <dbReference type="ARBA" id="ARBA00022801"/>
    </source>
</evidence>
<dbReference type="Proteomes" id="UP001501303">
    <property type="component" value="Unassembled WGS sequence"/>
</dbReference>
<organism evidence="9 10">
    <name type="scientific">Streptomyces sodiiphilus</name>
    <dbReference type="NCBI Taxonomy" id="226217"/>
    <lineage>
        <taxon>Bacteria</taxon>
        <taxon>Bacillati</taxon>
        <taxon>Actinomycetota</taxon>
        <taxon>Actinomycetes</taxon>
        <taxon>Kitasatosporales</taxon>
        <taxon>Streptomycetaceae</taxon>
        <taxon>Streptomyces</taxon>
    </lineage>
</organism>
<keyword evidence="2" id="KW-0645">Protease</keyword>
<gene>
    <name evidence="9" type="ORF">GCM10009716_31780</name>
</gene>
<keyword evidence="5" id="KW-0175">Coiled coil</keyword>
<evidence type="ECO:0000256" key="2">
    <source>
        <dbReference type="ARBA" id="ARBA00022670"/>
    </source>
</evidence>
<evidence type="ECO:0000256" key="5">
    <source>
        <dbReference type="SAM" id="Coils"/>
    </source>
</evidence>
<comment type="similarity">
    <text evidence="1">Belongs to the peptidase C40 family.</text>
</comment>
<evidence type="ECO:0000256" key="4">
    <source>
        <dbReference type="ARBA" id="ARBA00022807"/>
    </source>
</evidence>
<dbReference type="Pfam" id="PF00877">
    <property type="entry name" value="NLPC_P60"/>
    <property type="match status" value="1"/>
</dbReference>
<dbReference type="EMBL" id="BAAAMJ010000031">
    <property type="protein sequence ID" value="GAA1920773.1"/>
    <property type="molecule type" value="Genomic_DNA"/>
</dbReference>
<dbReference type="InterPro" id="IPR038765">
    <property type="entry name" value="Papain-like_cys_pep_sf"/>
</dbReference>
<dbReference type="PANTHER" id="PTHR47359">
    <property type="entry name" value="PEPTIDOGLYCAN DL-ENDOPEPTIDASE CWLO"/>
    <property type="match status" value="1"/>
</dbReference>
<dbReference type="SUPFAM" id="SSF54001">
    <property type="entry name" value="Cysteine proteinases"/>
    <property type="match status" value="1"/>
</dbReference>
<accession>A0ABP5AVK9</accession>
<dbReference type="Gene3D" id="3.90.1720.10">
    <property type="entry name" value="endopeptidase domain like (from Nostoc punctiforme)"/>
    <property type="match status" value="1"/>
</dbReference>
<keyword evidence="4" id="KW-0788">Thiol protease</keyword>
<sequence>MGSHRKPRTGLFDSPAARRGAMGVGAAALASATLLSQHAYADDNDSPAVEEQRNRADAAAERAAGVKERVDALYRQAGTATQEYNAADEAVTAQQEKADALLDKAAEAAEQVNEARRELGQFAAAHYRTGGLGETATLLLADDPQSYFDTRRTLSRMTERQHRALDDYTQRQAEAAEQRRAAAGALEELEERQRELREKKEEVQGKLGAARTLLAELTAEEKKEFERLERLEEEEAERRAEAERQEREERERQEREQAEREQAEREQAGEDGSGQGSGTGTGGGTGGGTETPGDSTGTRAQQVIAFAEAQIGKPYVWGATGPNSYDCSGLTQAAWRQAGVELPRVTFDQVNVGTKVARADLRPGDLVFFYSDVSHVGIYIGDGKMIHAPKPGDVVKVESIDYMPWHSANRVG</sequence>
<feature type="domain" description="NlpC/P60" evidence="8">
    <location>
        <begin position="297"/>
        <end position="412"/>
    </location>
</feature>
<feature type="coiled-coil region" evidence="5">
    <location>
        <begin position="49"/>
        <end position="125"/>
    </location>
</feature>
<evidence type="ECO:0000313" key="9">
    <source>
        <dbReference type="EMBL" id="GAA1920773.1"/>
    </source>
</evidence>
<keyword evidence="3" id="KW-0378">Hydrolase</keyword>
<comment type="caution">
    <text evidence="9">The sequence shown here is derived from an EMBL/GenBank/DDBJ whole genome shotgun (WGS) entry which is preliminary data.</text>
</comment>
<feature type="compositionally biased region" description="Gly residues" evidence="6">
    <location>
        <begin position="271"/>
        <end position="290"/>
    </location>
</feature>
<feature type="signal peptide" evidence="7">
    <location>
        <begin position="1"/>
        <end position="41"/>
    </location>
</feature>
<keyword evidence="10" id="KW-1185">Reference proteome</keyword>
<evidence type="ECO:0000256" key="7">
    <source>
        <dbReference type="SAM" id="SignalP"/>
    </source>
</evidence>
<reference evidence="10" key="1">
    <citation type="journal article" date="2019" name="Int. J. Syst. Evol. Microbiol.">
        <title>The Global Catalogue of Microorganisms (GCM) 10K type strain sequencing project: providing services to taxonomists for standard genome sequencing and annotation.</title>
        <authorList>
            <consortium name="The Broad Institute Genomics Platform"/>
            <consortium name="The Broad Institute Genome Sequencing Center for Infectious Disease"/>
            <person name="Wu L."/>
            <person name="Ma J."/>
        </authorList>
    </citation>
    <scope>NUCLEOTIDE SEQUENCE [LARGE SCALE GENOMIC DNA]</scope>
    <source>
        <strain evidence="10">JCM 13581</strain>
    </source>
</reference>
<evidence type="ECO:0000256" key="1">
    <source>
        <dbReference type="ARBA" id="ARBA00007074"/>
    </source>
</evidence>